<name>A0A8S0Q6Y0_OLEEU</name>
<dbReference type="AlphaFoldDB" id="A0A8S0Q6Y0"/>
<proteinExistence type="predicted"/>
<dbReference type="Gene3D" id="2.60.120.330">
    <property type="entry name" value="B-lactam Antibiotic, Isopenicillin N Synthase, Chain"/>
    <property type="match status" value="1"/>
</dbReference>
<feature type="non-terminal residue" evidence="1">
    <location>
        <position position="1"/>
    </location>
</feature>
<comment type="caution">
    <text evidence="1">The sequence shown here is derived from an EMBL/GenBank/DDBJ whole genome shotgun (WGS) entry which is preliminary data.</text>
</comment>
<reference evidence="1 2" key="1">
    <citation type="submission" date="2019-12" db="EMBL/GenBank/DDBJ databases">
        <authorList>
            <person name="Alioto T."/>
            <person name="Alioto T."/>
            <person name="Gomez Garrido J."/>
        </authorList>
    </citation>
    <scope>NUCLEOTIDE SEQUENCE [LARGE SCALE GENOMIC DNA]</scope>
</reference>
<organism evidence="1 2">
    <name type="scientific">Olea europaea subsp. europaea</name>
    <dbReference type="NCBI Taxonomy" id="158383"/>
    <lineage>
        <taxon>Eukaryota</taxon>
        <taxon>Viridiplantae</taxon>
        <taxon>Streptophyta</taxon>
        <taxon>Embryophyta</taxon>
        <taxon>Tracheophyta</taxon>
        <taxon>Spermatophyta</taxon>
        <taxon>Magnoliopsida</taxon>
        <taxon>eudicotyledons</taxon>
        <taxon>Gunneridae</taxon>
        <taxon>Pentapetalae</taxon>
        <taxon>asterids</taxon>
        <taxon>lamiids</taxon>
        <taxon>Lamiales</taxon>
        <taxon>Oleaceae</taxon>
        <taxon>Oleeae</taxon>
        <taxon>Olea</taxon>
    </lineage>
</organism>
<keyword evidence="2" id="KW-1185">Reference proteome</keyword>
<dbReference type="Gramene" id="OE9A105617T1">
    <property type="protein sequence ID" value="OE9A105617C1"/>
    <property type="gene ID" value="OE9A105617"/>
</dbReference>
<evidence type="ECO:0000313" key="2">
    <source>
        <dbReference type="Proteomes" id="UP000594638"/>
    </source>
</evidence>
<accession>A0A8S0Q6Y0</accession>
<dbReference type="SUPFAM" id="SSF51197">
    <property type="entry name" value="Clavaminate synthase-like"/>
    <property type="match status" value="1"/>
</dbReference>
<evidence type="ECO:0000313" key="1">
    <source>
        <dbReference type="EMBL" id="CAA2960446.1"/>
    </source>
</evidence>
<dbReference type="OrthoDB" id="1737396at2759"/>
<sequence>CTVNDYVSSIMKMACEILEMLAAGLKIPPINTFSKLLMDEESDSVFRLNHYPPCPDDLFKGGNLIGFGEHTDP</sequence>
<gene>
    <name evidence="1" type="ORF">OLEA9_A105617</name>
</gene>
<dbReference type="InterPro" id="IPR027443">
    <property type="entry name" value="IPNS-like_sf"/>
</dbReference>
<dbReference type="Proteomes" id="UP000594638">
    <property type="component" value="Unassembled WGS sequence"/>
</dbReference>
<dbReference type="EMBL" id="CACTIH010000405">
    <property type="protein sequence ID" value="CAA2960446.1"/>
    <property type="molecule type" value="Genomic_DNA"/>
</dbReference>
<protein>
    <submittedName>
        <fullName evidence="1">Gibberellin 2-beta-dioxygenase 1-like</fullName>
    </submittedName>
</protein>